<gene>
    <name evidence="2" type="ORF">A2871_00630</name>
</gene>
<accession>A0A1F5ISI4</accession>
<organism evidence="2 3">
    <name type="scientific">Candidatus Daviesbacteria bacterium RIFCSPHIGHO2_01_FULL_41_23</name>
    <dbReference type="NCBI Taxonomy" id="1797764"/>
    <lineage>
        <taxon>Bacteria</taxon>
        <taxon>Candidatus Daviesiibacteriota</taxon>
    </lineage>
</organism>
<dbReference type="Proteomes" id="UP000176336">
    <property type="component" value="Unassembled WGS sequence"/>
</dbReference>
<protein>
    <recommendedName>
        <fullName evidence="4">Fibronectin type-III domain-containing protein</fullName>
    </recommendedName>
</protein>
<reference evidence="2 3" key="1">
    <citation type="journal article" date="2016" name="Nat. Commun.">
        <title>Thousands of microbial genomes shed light on interconnected biogeochemical processes in an aquifer system.</title>
        <authorList>
            <person name="Anantharaman K."/>
            <person name="Brown C.T."/>
            <person name="Hug L.A."/>
            <person name="Sharon I."/>
            <person name="Castelle C.J."/>
            <person name="Probst A.J."/>
            <person name="Thomas B.C."/>
            <person name="Singh A."/>
            <person name="Wilkins M.J."/>
            <person name="Karaoz U."/>
            <person name="Brodie E.L."/>
            <person name="Williams K.H."/>
            <person name="Hubbard S.S."/>
            <person name="Banfield J.F."/>
        </authorList>
    </citation>
    <scope>NUCLEOTIDE SEQUENCE [LARGE SCALE GENOMIC DNA]</scope>
</reference>
<feature type="region of interest" description="Disordered" evidence="1">
    <location>
        <begin position="1"/>
        <end position="30"/>
    </location>
</feature>
<name>A0A1F5ISI4_9BACT</name>
<evidence type="ECO:0000313" key="3">
    <source>
        <dbReference type="Proteomes" id="UP000176336"/>
    </source>
</evidence>
<dbReference type="InterPro" id="IPR013783">
    <property type="entry name" value="Ig-like_fold"/>
</dbReference>
<evidence type="ECO:0000313" key="2">
    <source>
        <dbReference type="EMBL" id="OGE19341.1"/>
    </source>
</evidence>
<dbReference type="SUPFAM" id="SSF49265">
    <property type="entry name" value="Fibronectin type III"/>
    <property type="match status" value="1"/>
</dbReference>
<dbReference type="InterPro" id="IPR036116">
    <property type="entry name" value="FN3_sf"/>
</dbReference>
<dbReference type="EMBL" id="MFCR01000003">
    <property type="protein sequence ID" value="OGE19341.1"/>
    <property type="molecule type" value="Genomic_DNA"/>
</dbReference>
<comment type="caution">
    <text evidence="2">The sequence shown here is derived from an EMBL/GenBank/DDBJ whole genome shotgun (WGS) entry which is preliminary data.</text>
</comment>
<feature type="compositionally biased region" description="Pro residues" evidence="1">
    <location>
        <begin position="1"/>
        <end position="25"/>
    </location>
</feature>
<evidence type="ECO:0000256" key="1">
    <source>
        <dbReference type="SAM" id="MobiDB-lite"/>
    </source>
</evidence>
<dbReference type="Gene3D" id="2.60.40.10">
    <property type="entry name" value="Immunoglobulins"/>
    <property type="match status" value="1"/>
</dbReference>
<dbReference type="AlphaFoldDB" id="A0A1F5ISI4"/>
<evidence type="ECO:0008006" key="4">
    <source>
        <dbReference type="Google" id="ProtNLM"/>
    </source>
</evidence>
<sequence length="563" mass="58360">MPPATPTPTTPPSSTPPPGPGPTNPPAGGCNVSWTISNSNPAPNTNITVAVQGVSDPRGWQGVNLRLDGGSAGITSNGIGNPWPTFNYTVNSGSAGSHSLVFTTNNNSYSCSPTASFTTVSPALPGPTNPSSSCNPNGPTATLSWTAVSGASGYMIRFDNKNPVDSPTWGAYKDMSAIMKESYACLGTSCSFTTGPSSILPFPPPPALPDLDIGYCANSNCSVSTEGPSNITANDRYTWDVQAIVPNESYPYAGTRTWGTDFTCTSCKVTGAICGLSTSNSITINNISLTDSGWGATGMSIQRGGNIIARVPEATTYTDSGLSPNTTYNYFVACYKDNGGGSYTQIGAAPVSCTTAAAPPALSTLNIRENNFDAPAGAGSGTYGKSGLRSNQSGGNYYNSLRIRQDLDSNSNSSNIALAAVGFGGKGGNAPYSTSLSALTWSANAGNGFVLLYAQNTADAYYFNGSSYYATKTFTAGNFYVYYNGGWYPTTGGYPPSNDIWQSISTVMEVKLPSDPTLPSGPDFQVRLYSPLGSRTWGTYGYILDTTGVSRGSSASLTPAYGP</sequence>
<proteinExistence type="predicted"/>